<feature type="non-terminal residue" evidence="1">
    <location>
        <position position="1"/>
    </location>
</feature>
<sequence>SGGSGIIGGMVVGATMTGTKAITFSTAALITLAMRGSTKLGGNPWGSAAFLMSNRQLTRMTRIMSDSTTDKLRRVLLVKLLKSIGEKDETPQVLN</sequence>
<protein>
    <submittedName>
        <fullName evidence="1">Uncharacterized protein</fullName>
    </submittedName>
</protein>
<proteinExistence type="predicted"/>
<evidence type="ECO:0000313" key="1">
    <source>
        <dbReference type="EMBL" id="KKK64328.1"/>
    </source>
</evidence>
<organism evidence="1">
    <name type="scientific">marine sediment metagenome</name>
    <dbReference type="NCBI Taxonomy" id="412755"/>
    <lineage>
        <taxon>unclassified sequences</taxon>
        <taxon>metagenomes</taxon>
        <taxon>ecological metagenomes</taxon>
    </lineage>
</organism>
<reference evidence="1" key="1">
    <citation type="journal article" date="2015" name="Nature">
        <title>Complex archaea that bridge the gap between prokaryotes and eukaryotes.</title>
        <authorList>
            <person name="Spang A."/>
            <person name="Saw J.H."/>
            <person name="Jorgensen S.L."/>
            <person name="Zaremba-Niedzwiedzka K."/>
            <person name="Martijn J."/>
            <person name="Lind A.E."/>
            <person name="van Eijk R."/>
            <person name="Schleper C."/>
            <person name="Guy L."/>
            <person name="Ettema T.J."/>
        </authorList>
    </citation>
    <scope>NUCLEOTIDE SEQUENCE</scope>
</reference>
<dbReference type="AlphaFoldDB" id="A0A0F8X698"/>
<dbReference type="EMBL" id="LAZR01061068">
    <property type="protein sequence ID" value="KKK64328.1"/>
    <property type="molecule type" value="Genomic_DNA"/>
</dbReference>
<gene>
    <name evidence="1" type="ORF">LCGC14_2985300</name>
</gene>
<name>A0A0F8X698_9ZZZZ</name>
<comment type="caution">
    <text evidence="1">The sequence shown here is derived from an EMBL/GenBank/DDBJ whole genome shotgun (WGS) entry which is preliminary data.</text>
</comment>
<accession>A0A0F8X698</accession>